<evidence type="ECO:0000256" key="7">
    <source>
        <dbReference type="ARBA" id="ARBA00022741"/>
    </source>
</evidence>
<keyword evidence="9" id="KW-0067">ATP-binding</keyword>
<keyword evidence="7" id="KW-0547">Nucleotide-binding</keyword>
<evidence type="ECO:0000259" key="14">
    <source>
        <dbReference type="Pfam" id="PF07568"/>
    </source>
</evidence>
<dbReference type="InterPro" id="IPR011495">
    <property type="entry name" value="Sig_transdc_His_kin_sub2_dim/P"/>
</dbReference>
<keyword evidence="6 13" id="KW-0812">Transmembrane</keyword>
<evidence type="ECO:0000313" key="16">
    <source>
        <dbReference type="EMBL" id="MFC0387947.1"/>
    </source>
</evidence>
<feature type="transmembrane region" description="Helical" evidence="13">
    <location>
        <begin position="7"/>
        <end position="27"/>
    </location>
</feature>
<keyword evidence="12 13" id="KW-0472">Membrane</keyword>
<evidence type="ECO:0000256" key="9">
    <source>
        <dbReference type="ARBA" id="ARBA00022840"/>
    </source>
</evidence>
<dbReference type="EC" id="2.7.13.3" evidence="3"/>
<dbReference type="Pfam" id="PF07568">
    <property type="entry name" value="HisKA_2"/>
    <property type="match status" value="1"/>
</dbReference>
<evidence type="ECO:0000313" key="17">
    <source>
        <dbReference type="Proteomes" id="UP001589789"/>
    </source>
</evidence>
<evidence type="ECO:0000256" key="4">
    <source>
        <dbReference type="ARBA" id="ARBA00022553"/>
    </source>
</evidence>
<feature type="transmembrane region" description="Helical" evidence="13">
    <location>
        <begin position="84"/>
        <end position="105"/>
    </location>
</feature>
<proteinExistence type="predicted"/>
<evidence type="ECO:0000259" key="15">
    <source>
        <dbReference type="Pfam" id="PF13493"/>
    </source>
</evidence>
<protein>
    <recommendedName>
        <fullName evidence="3">histidine kinase</fullName>
        <ecNumber evidence="3">2.7.13.3</ecNumber>
    </recommendedName>
</protein>
<dbReference type="Proteomes" id="UP001589789">
    <property type="component" value="Unassembled WGS sequence"/>
</dbReference>
<evidence type="ECO:0000256" key="3">
    <source>
        <dbReference type="ARBA" id="ARBA00012438"/>
    </source>
</evidence>
<dbReference type="InterPro" id="IPR038318">
    <property type="entry name" value="KdpD_sf"/>
</dbReference>
<dbReference type="InterPro" id="IPR025201">
    <property type="entry name" value="KdpD_TM"/>
</dbReference>
<evidence type="ECO:0000256" key="13">
    <source>
        <dbReference type="SAM" id="Phobius"/>
    </source>
</evidence>
<sequence>MLRWHRPLAYGIALLAALIASVLRYWLDPVLPPGFPFLTFFPAVIVTAFVAGTGPGVACAVLSGLAAWYLFIPPVNSFALEAQSAVALLFYAGIVGVDIVLIHLMQRAAGRLAEAQVVTAGLLQQQRLMFQELQHRVANNMAFVSSLLNLQKRRVMAKPETAVGALDEASTRLNTMARIHRRLYDPASVELPVGQYLKDICTDLCQAADAHNIDVLVDMPPVRLDISRRHCHVVWGPSKFDREAEFA</sequence>
<dbReference type="Gene3D" id="1.20.120.620">
    <property type="entry name" value="Backbone structure of the membrane domain of e. Coli histidine kinase receptor kdpd"/>
    <property type="match status" value="1"/>
</dbReference>
<feature type="domain" description="Sensor protein KdpD transmembrane" evidence="15">
    <location>
        <begin position="10"/>
        <end position="112"/>
    </location>
</feature>
<organism evidence="16 17">
    <name type="scientific">Muricoccus vinaceus</name>
    <dbReference type="NCBI Taxonomy" id="424704"/>
    <lineage>
        <taxon>Bacteria</taxon>
        <taxon>Pseudomonadati</taxon>
        <taxon>Pseudomonadota</taxon>
        <taxon>Alphaproteobacteria</taxon>
        <taxon>Acetobacterales</taxon>
        <taxon>Roseomonadaceae</taxon>
        <taxon>Muricoccus</taxon>
    </lineage>
</organism>
<evidence type="ECO:0000256" key="2">
    <source>
        <dbReference type="ARBA" id="ARBA00004141"/>
    </source>
</evidence>
<dbReference type="PANTHER" id="PTHR41523:SF8">
    <property type="entry name" value="ETHYLENE RESPONSE SENSOR PROTEIN"/>
    <property type="match status" value="1"/>
</dbReference>
<feature type="domain" description="Signal transduction histidine kinase subgroup 2 dimerisation and phosphoacceptor" evidence="14">
    <location>
        <begin position="132"/>
        <end position="207"/>
    </location>
</feature>
<evidence type="ECO:0000256" key="10">
    <source>
        <dbReference type="ARBA" id="ARBA00022989"/>
    </source>
</evidence>
<evidence type="ECO:0000256" key="11">
    <source>
        <dbReference type="ARBA" id="ARBA00023012"/>
    </source>
</evidence>
<dbReference type="Pfam" id="PF13493">
    <property type="entry name" value="DUF4118"/>
    <property type="match status" value="1"/>
</dbReference>
<comment type="catalytic activity">
    <reaction evidence="1">
        <text>ATP + protein L-histidine = ADP + protein N-phospho-L-histidine.</text>
        <dbReference type="EC" id="2.7.13.3"/>
    </reaction>
</comment>
<gene>
    <name evidence="16" type="ORF">ACFFIC_20730</name>
</gene>
<evidence type="ECO:0000256" key="6">
    <source>
        <dbReference type="ARBA" id="ARBA00022692"/>
    </source>
</evidence>
<evidence type="ECO:0000256" key="8">
    <source>
        <dbReference type="ARBA" id="ARBA00022777"/>
    </source>
</evidence>
<keyword evidence="5" id="KW-0808">Transferase</keyword>
<name>A0ABV6IWK1_9PROT</name>
<keyword evidence="11" id="KW-0902">Two-component regulatory system</keyword>
<feature type="transmembrane region" description="Helical" evidence="13">
    <location>
        <begin position="39"/>
        <end position="72"/>
    </location>
</feature>
<dbReference type="PANTHER" id="PTHR41523">
    <property type="entry name" value="TWO-COMPONENT SYSTEM SENSOR PROTEIN"/>
    <property type="match status" value="1"/>
</dbReference>
<comment type="subcellular location">
    <subcellularLocation>
        <location evidence="2">Membrane</location>
        <topology evidence="2">Multi-pass membrane protein</topology>
    </subcellularLocation>
</comment>
<keyword evidence="4" id="KW-0597">Phosphoprotein</keyword>
<keyword evidence="10 13" id="KW-1133">Transmembrane helix</keyword>
<evidence type="ECO:0000256" key="5">
    <source>
        <dbReference type="ARBA" id="ARBA00022679"/>
    </source>
</evidence>
<dbReference type="GO" id="GO:0016301">
    <property type="term" value="F:kinase activity"/>
    <property type="evidence" value="ECO:0007669"/>
    <property type="project" value="UniProtKB-KW"/>
</dbReference>
<keyword evidence="8 16" id="KW-0418">Kinase</keyword>
<reference evidence="16 17" key="1">
    <citation type="submission" date="2024-09" db="EMBL/GenBank/DDBJ databases">
        <authorList>
            <person name="Sun Q."/>
            <person name="Mori K."/>
        </authorList>
    </citation>
    <scope>NUCLEOTIDE SEQUENCE [LARGE SCALE GENOMIC DNA]</scope>
    <source>
        <strain evidence="16 17">CCM 7468</strain>
    </source>
</reference>
<evidence type="ECO:0000256" key="12">
    <source>
        <dbReference type="ARBA" id="ARBA00023136"/>
    </source>
</evidence>
<comment type="caution">
    <text evidence="16">The sequence shown here is derived from an EMBL/GenBank/DDBJ whole genome shotgun (WGS) entry which is preliminary data.</text>
</comment>
<accession>A0ABV6IWK1</accession>
<evidence type="ECO:0000256" key="1">
    <source>
        <dbReference type="ARBA" id="ARBA00000085"/>
    </source>
</evidence>
<keyword evidence="17" id="KW-1185">Reference proteome</keyword>
<dbReference type="RefSeq" id="WP_377053885.1">
    <property type="nucleotide sequence ID" value="NZ_JBHLVZ010000072.1"/>
</dbReference>
<dbReference type="EMBL" id="JBHLVZ010000072">
    <property type="protein sequence ID" value="MFC0387947.1"/>
    <property type="molecule type" value="Genomic_DNA"/>
</dbReference>